<dbReference type="SUPFAM" id="SSF159774">
    <property type="entry name" value="YerB-like"/>
    <property type="match status" value="1"/>
</dbReference>
<organism evidence="3 4">
    <name type="scientific">Sutcliffiella cohnii</name>
    <dbReference type="NCBI Taxonomy" id="33932"/>
    <lineage>
        <taxon>Bacteria</taxon>
        <taxon>Bacillati</taxon>
        <taxon>Bacillota</taxon>
        <taxon>Bacilli</taxon>
        <taxon>Bacillales</taxon>
        <taxon>Bacillaceae</taxon>
        <taxon>Sutcliffiella</taxon>
    </lineage>
</organism>
<keyword evidence="4" id="KW-1185">Reference proteome</keyword>
<evidence type="ECO:0000313" key="4">
    <source>
        <dbReference type="Proteomes" id="UP000215224"/>
    </source>
</evidence>
<gene>
    <name evidence="3" type="ORF">BC6307_00180</name>
</gene>
<feature type="domain" description="DUF3048" evidence="1">
    <location>
        <begin position="54"/>
        <end position="194"/>
    </location>
</feature>
<dbReference type="PROSITE" id="PS51257">
    <property type="entry name" value="PROKAR_LIPOPROTEIN"/>
    <property type="match status" value="1"/>
</dbReference>
<evidence type="ECO:0000313" key="3">
    <source>
        <dbReference type="EMBL" id="AST89798.1"/>
    </source>
</evidence>
<proteinExistence type="predicted"/>
<evidence type="ECO:0000259" key="2">
    <source>
        <dbReference type="Pfam" id="PF17479"/>
    </source>
</evidence>
<sequence>MIKKLCLLVSAFLFILVGCESKEVVQEEPPVQNIEEPKEEIVEESETIGIPAPLTGVGYEEVKNDRPIAVIINNDIKARPQSGLHKADIVYEVLAEGDITRLIAIYQSEMPEVVGPVRSARDYFIDLANGYQSLFVFHGWSPAAKERIEAGAIDGINGLFYDGSLFKRASFRKAPHNSYITYDNIKKGADQLHFNIEKEITPLSFTGSDSVTGEETAQVKIDYSSRQATHVEYIFNTEKQHYVRYSGGEKTTDLETLEDIVAHNIFIVEASHAVIDDKGRRDIDLSSGGKAVLVQAGVRNEVEWKAVEGRIIPFTNDQPISFVPGKTWINIVPSLGAVHFE</sequence>
<feature type="domain" description="DUF3048" evidence="2">
    <location>
        <begin position="219"/>
        <end position="329"/>
    </location>
</feature>
<dbReference type="Pfam" id="PF11258">
    <property type="entry name" value="DUF3048"/>
    <property type="match status" value="1"/>
</dbReference>
<dbReference type="EMBL" id="CP018866">
    <property type="protein sequence ID" value="AST89798.1"/>
    <property type="molecule type" value="Genomic_DNA"/>
</dbReference>
<protein>
    <submittedName>
        <fullName evidence="3">Lipoprotein YerB</fullName>
    </submittedName>
</protein>
<accession>A0A223KKB2</accession>
<reference evidence="3 4" key="1">
    <citation type="submission" date="2016-12" db="EMBL/GenBank/DDBJ databases">
        <title>The whole genome sequencing and assembly of Bacillus cohnii DSM 6307T strain.</title>
        <authorList>
            <person name="Lee Y.-J."/>
            <person name="Yi H."/>
            <person name="Bahn Y.-S."/>
            <person name="Kim J.F."/>
            <person name="Lee D.-W."/>
        </authorList>
    </citation>
    <scope>NUCLEOTIDE SEQUENCE [LARGE SCALE GENOMIC DNA]</scope>
    <source>
        <strain evidence="3 4">DSM 6307</strain>
    </source>
</reference>
<evidence type="ECO:0000259" key="1">
    <source>
        <dbReference type="Pfam" id="PF11258"/>
    </source>
</evidence>
<keyword evidence="3" id="KW-0449">Lipoprotein</keyword>
<dbReference type="Gene3D" id="3.50.90.10">
    <property type="entry name" value="YerB-like"/>
    <property type="match status" value="1"/>
</dbReference>
<dbReference type="AlphaFoldDB" id="A0A223KKB2"/>
<dbReference type="STRING" id="1314751.GCA_001591425_02784"/>
<dbReference type="Pfam" id="PF17479">
    <property type="entry name" value="DUF3048_C"/>
    <property type="match status" value="1"/>
</dbReference>
<dbReference type="InterPro" id="IPR021416">
    <property type="entry name" value="DUF3048_N"/>
</dbReference>
<dbReference type="InterPro" id="IPR035328">
    <property type="entry name" value="DUF3048_C"/>
</dbReference>
<name>A0A223KKB2_9BACI</name>
<dbReference type="Proteomes" id="UP000215224">
    <property type="component" value="Chromosome"/>
</dbReference>
<dbReference type="InterPro" id="IPR023158">
    <property type="entry name" value="YerB-like_sf"/>
</dbReference>
<dbReference type="KEGG" id="bcoh:BC6307_00180"/>